<evidence type="ECO:0000313" key="4">
    <source>
        <dbReference type="EMBL" id="CAC5423541.1"/>
    </source>
</evidence>
<evidence type="ECO:0000313" key="5">
    <source>
        <dbReference type="Proteomes" id="UP000507470"/>
    </source>
</evidence>
<sequence length="288" mass="33670">MDLESIIKYKIPNFKKFCELHEDVSLDFYCTQHDTICCRKCIPSKHHSCKDVLPLEVASEHIKKSSLFDDTFREWQNIAKTLDHLRKDRNDNINQLEKSESAISEEVNNLKNHLIKQINTLVEKLKIDLSNCKKKNLDQLRKESSEISELHDSVQERGQELEFLKDHGSNNQLYLKLREQGEGFQNIVKRVQEMTISYKRVYLKFEKRADIDHRSMGSISEFKEAVDFLYRPAKLQKAQVQSKRVEAILTLKKEITNQLNLCNKLDITGLAVTADYTLFLCNNQHGVR</sequence>
<keyword evidence="1" id="KW-0863">Zinc-finger</keyword>
<keyword evidence="1" id="KW-0862">Zinc</keyword>
<feature type="domain" description="B box-type" evidence="3">
    <location>
        <begin position="13"/>
        <end position="55"/>
    </location>
</feature>
<name>A0A6J8EWK5_MYTCO</name>
<reference evidence="4 5" key="1">
    <citation type="submission" date="2020-06" db="EMBL/GenBank/DDBJ databases">
        <authorList>
            <person name="Li R."/>
            <person name="Bekaert M."/>
        </authorList>
    </citation>
    <scope>NUCLEOTIDE SEQUENCE [LARGE SCALE GENOMIC DNA]</scope>
    <source>
        <strain evidence="5">wild</strain>
    </source>
</reference>
<dbReference type="Proteomes" id="UP000507470">
    <property type="component" value="Unassembled WGS sequence"/>
</dbReference>
<dbReference type="EMBL" id="CACVKT020009813">
    <property type="protein sequence ID" value="CAC5423541.1"/>
    <property type="molecule type" value="Genomic_DNA"/>
</dbReference>
<feature type="coiled-coil region" evidence="2">
    <location>
        <begin position="93"/>
        <end position="157"/>
    </location>
</feature>
<organism evidence="4 5">
    <name type="scientific">Mytilus coruscus</name>
    <name type="common">Sea mussel</name>
    <dbReference type="NCBI Taxonomy" id="42192"/>
    <lineage>
        <taxon>Eukaryota</taxon>
        <taxon>Metazoa</taxon>
        <taxon>Spiralia</taxon>
        <taxon>Lophotrochozoa</taxon>
        <taxon>Mollusca</taxon>
        <taxon>Bivalvia</taxon>
        <taxon>Autobranchia</taxon>
        <taxon>Pteriomorphia</taxon>
        <taxon>Mytilida</taxon>
        <taxon>Mytiloidea</taxon>
        <taxon>Mytilidae</taxon>
        <taxon>Mytilinae</taxon>
        <taxon>Mytilus</taxon>
    </lineage>
</organism>
<evidence type="ECO:0000259" key="3">
    <source>
        <dbReference type="PROSITE" id="PS50119"/>
    </source>
</evidence>
<evidence type="ECO:0000256" key="1">
    <source>
        <dbReference type="PROSITE-ProRule" id="PRU00024"/>
    </source>
</evidence>
<dbReference type="AlphaFoldDB" id="A0A6J8EWK5"/>
<keyword evidence="1" id="KW-0479">Metal-binding</keyword>
<keyword evidence="5" id="KW-1185">Reference proteome</keyword>
<dbReference type="OrthoDB" id="6105760at2759"/>
<dbReference type="InterPro" id="IPR000315">
    <property type="entry name" value="Znf_B-box"/>
</dbReference>
<keyword evidence="2" id="KW-0175">Coiled coil</keyword>
<dbReference type="CDD" id="cd19756">
    <property type="entry name" value="Bbox2"/>
    <property type="match status" value="1"/>
</dbReference>
<dbReference type="PROSITE" id="PS50119">
    <property type="entry name" value="ZF_BBOX"/>
    <property type="match status" value="1"/>
</dbReference>
<evidence type="ECO:0000256" key="2">
    <source>
        <dbReference type="SAM" id="Coils"/>
    </source>
</evidence>
<protein>
    <recommendedName>
        <fullName evidence="3">B box-type domain-containing protein</fullName>
    </recommendedName>
</protein>
<accession>A0A6J8EWK5</accession>
<proteinExistence type="predicted"/>
<dbReference type="SUPFAM" id="SSF57845">
    <property type="entry name" value="B-box zinc-binding domain"/>
    <property type="match status" value="1"/>
</dbReference>
<dbReference type="GO" id="GO:0008270">
    <property type="term" value="F:zinc ion binding"/>
    <property type="evidence" value="ECO:0007669"/>
    <property type="project" value="UniProtKB-KW"/>
</dbReference>
<gene>
    <name evidence="4" type="ORF">MCOR_55535</name>
</gene>